<reference evidence="5" key="1">
    <citation type="submission" date="2016-11" db="EMBL/GenBank/DDBJ databases">
        <authorList>
            <person name="Shukria A."/>
            <person name="Stevens D.C."/>
        </authorList>
    </citation>
    <scope>NUCLEOTIDE SEQUENCE [LARGE SCALE GENOMIC DNA]</scope>
    <source>
        <strain evidence="5">Cbfe23</strain>
    </source>
</reference>
<keyword evidence="3" id="KW-0520">NAD</keyword>
<comment type="similarity">
    <text evidence="1">Belongs to the KptA/TPT1 family.</text>
</comment>
<dbReference type="Gene3D" id="1.10.10.970">
    <property type="entry name" value="RNA 2'-phosphotransferase, Tpt1/KptA family, N-terminal domain"/>
    <property type="match status" value="1"/>
</dbReference>
<dbReference type="Gene3D" id="3.20.170.30">
    <property type="match status" value="1"/>
</dbReference>
<dbReference type="AlphaFoldDB" id="A0A1L9AZN5"/>
<name>A0A1L9AZN5_9BACT</name>
<dbReference type="EMBL" id="MPIN01000014">
    <property type="protein sequence ID" value="OJH35373.1"/>
    <property type="molecule type" value="Genomic_DNA"/>
</dbReference>
<gene>
    <name evidence="4" type="ORF">BON30_38165</name>
</gene>
<evidence type="ECO:0000256" key="2">
    <source>
        <dbReference type="ARBA" id="ARBA00022679"/>
    </source>
</evidence>
<evidence type="ECO:0000313" key="5">
    <source>
        <dbReference type="Proteomes" id="UP000182229"/>
    </source>
</evidence>
<evidence type="ECO:0000256" key="3">
    <source>
        <dbReference type="ARBA" id="ARBA00023027"/>
    </source>
</evidence>
<proteinExistence type="inferred from homology"/>
<dbReference type="Pfam" id="PF01885">
    <property type="entry name" value="PTS_2-RNA"/>
    <property type="match status" value="1"/>
</dbReference>
<dbReference type="Proteomes" id="UP000182229">
    <property type="component" value="Unassembled WGS sequence"/>
</dbReference>
<dbReference type="InterPro" id="IPR042080">
    <property type="entry name" value="RNA_2'-PTrans_N"/>
</dbReference>
<evidence type="ECO:0000313" key="4">
    <source>
        <dbReference type="EMBL" id="OJH35373.1"/>
    </source>
</evidence>
<comment type="caution">
    <text evidence="4">The sequence shown here is derived from an EMBL/GenBank/DDBJ whole genome shotgun (WGS) entry which is preliminary data.</text>
</comment>
<dbReference type="GO" id="GO:0000215">
    <property type="term" value="F:tRNA 2'-phosphotransferase activity"/>
    <property type="evidence" value="ECO:0007669"/>
    <property type="project" value="TreeGrafter"/>
</dbReference>
<dbReference type="PANTHER" id="PTHR12684:SF2">
    <property type="entry name" value="TRNA 2'-PHOSPHOTRANSFERASE 1"/>
    <property type="match status" value="1"/>
</dbReference>
<sequence>MASSRRPEKDLQALARKSKKLSWLLRHGAREMGLAMDSAGFALIGEVLRMTGLSREELDEVVAENNKSRYEVRGKQVRAVQGHSLEGTPVTLDGLERSWDEVLGDAPLYHGTSVVAARAILSGEGIHSAARTHVHLAAAVDSKVGKRAGVDVLLVISPARLRASGPRIFRAPNGVLLARAIPAATIVDVLACNGPGRSALVELKRWLETDSASPAPSRGG</sequence>
<reference evidence="4 5" key="2">
    <citation type="submission" date="2016-12" db="EMBL/GenBank/DDBJ databases">
        <title>Draft Genome Sequence of Cystobacter ferrugineus Strain Cbfe23.</title>
        <authorList>
            <person name="Akbar S."/>
            <person name="Dowd S.E."/>
            <person name="Stevens D.C."/>
        </authorList>
    </citation>
    <scope>NUCLEOTIDE SEQUENCE [LARGE SCALE GENOMIC DNA]</scope>
    <source>
        <strain evidence="4 5">Cbfe23</strain>
    </source>
</reference>
<dbReference type="STRING" id="83449.BON30_38165"/>
<dbReference type="RefSeq" id="WP_071903472.1">
    <property type="nucleotide sequence ID" value="NZ_MPIN01000014.1"/>
</dbReference>
<dbReference type="SUPFAM" id="SSF56399">
    <property type="entry name" value="ADP-ribosylation"/>
    <property type="match status" value="1"/>
</dbReference>
<keyword evidence="5" id="KW-1185">Reference proteome</keyword>
<dbReference type="GO" id="GO:0006388">
    <property type="term" value="P:tRNA splicing, via endonucleolytic cleavage and ligation"/>
    <property type="evidence" value="ECO:0007669"/>
    <property type="project" value="TreeGrafter"/>
</dbReference>
<evidence type="ECO:0000256" key="1">
    <source>
        <dbReference type="ARBA" id="ARBA00009836"/>
    </source>
</evidence>
<dbReference type="InterPro" id="IPR042081">
    <property type="entry name" value="RNA_2'-PTrans_C"/>
</dbReference>
<dbReference type="PANTHER" id="PTHR12684">
    <property type="entry name" value="PUTATIVE PHOSPHOTRANSFERASE"/>
    <property type="match status" value="1"/>
</dbReference>
<accession>A0A1L9AZN5</accession>
<organism evidence="4 5">
    <name type="scientific">Cystobacter ferrugineus</name>
    <dbReference type="NCBI Taxonomy" id="83449"/>
    <lineage>
        <taxon>Bacteria</taxon>
        <taxon>Pseudomonadati</taxon>
        <taxon>Myxococcota</taxon>
        <taxon>Myxococcia</taxon>
        <taxon>Myxococcales</taxon>
        <taxon>Cystobacterineae</taxon>
        <taxon>Archangiaceae</taxon>
        <taxon>Cystobacter</taxon>
    </lineage>
</organism>
<dbReference type="InterPro" id="IPR002745">
    <property type="entry name" value="Ptrans_KptA/Tpt1"/>
</dbReference>
<protein>
    <submittedName>
        <fullName evidence="4">RNA 2'-phosphotransferase</fullName>
    </submittedName>
</protein>
<keyword evidence="2 4" id="KW-0808">Transferase</keyword>
<dbReference type="OrthoDB" id="4537997at2"/>